<dbReference type="OrthoDB" id="4222821at2759"/>
<protein>
    <recommendedName>
        <fullName evidence="6">Zn(2)-C6 fungal-type domain-containing protein</fullName>
    </recommendedName>
</protein>
<sequence>MFPERYSCDRCRQQKVRCLKNWELSTAVSGRNHLTPCERCIKADVPCVYSSRPKGRREKGKDVLSPRGNPHLSQHLSSVLSGSDVAYDLNDLMMPSLDTTMGCMDDGDPHSWINNNDLTYNTESYDRTQEGPGTNPTLSRDEGKETLTGQLMKLSNRAMGATRELECAVITTSLTVNSPVVNEAFEAANALVHIINSIPPVNCPYGSSQPLSRDGNERQLPTEHSTIFLALASYQHVLALFHAVCDFIKRSLGCIAQGTELQQQTLHGAGSSSAQFIMVLQLIMHLLNRIGRSLRMGNRENTNQHDLRFGPGGGGDGSSLESIVGSAQVMLKTLPDEHVKLSEVIQELQACIEERVYV</sequence>
<dbReference type="Gene3D" id="4.10.240.10">
    <property type="entry name" value="Zn(2)-C6 fungal-type DNA-binding domain"/>
    <property type="match status" value="1"/>
</dbReference>
<dbReference type="Proteomes" id="UP000070168">
    <property type="component" value="Unassembled WGS sequence"/>
</dbReference>
<reference evidence="7 8" key="1">
    <citation type="journal article" date="2016" name="BMC Genomics">
        <title>Genome sequencing and secondary metabolism of the postharvest pathogen Penicillium griseofulvum.</title>
        <authorList>
            <person name="Banani H."/>
            <person name="Marcet-Houben M."/>
            <person name="Ballester A.R."/>
            <person name="Abbruscato P."/>
            <person name="Gonzalez-Candelas L."/>
            <person name="Gabaldon T."/>
            <person name="Spadaro D."/>
        </authorList>
    </citation>
    <scope>NUCLEOTIDE SEQUENCE [LARGE SCALE GENOMIC DNA]</scope>
    <source>
        <strain evidence="7 8">PG3</strain>
    </source>
</reference>
<feature type="region of interest" description="Disordered" evidence="5">
    <location>
        <begin position="51"/>
        <end position="72"/>
    </location>
</feature>
<evidence type="ECO:0000256" key="5">
    <source>
        <dbReference type="SAM" id="MobiDB-lite"/>
    </source>
</evidence>
<keyword evidence="3" id="KW-0804">Transcription</keyword>
<proteinExistence type="predicted"/>
<evidence type="ECO:0000313" key="7">
    <source>
        <dbReference type="EMBL" id="KXG49281.1"/>
    </source>
</evidence>
<dbReference type="PROSITE" id="PS50048">
    <property type="entry name" value="ZN2_CY6_FUNGAL_2"/>
    <property type="match status" value="1"/>
</dbReference>
<dbReference type="SUPFAM" id="SSF57701">
    <property type="entry name" value="Zn2/Cys6 DNA-binding domain"/>
    <property type="match status" value="1"/>
</dbReference>
<dbReference type="InterPro" id="IPR001138">
    <property type="entry name" value="Zn2Cys6_DnaBD"/>
</dbReference>
<dbReference type="GO" id="GO:0000981">
    <property type="term" value="F:DNA-binding transcription factor activity, RNA polymerase II-specific"/>
    <property type="evidence" value="ECO:0007669"/>
    <property type="project" value="InterPro"/>
</dbReference>
<feature type="region of interest" description="Disordered" evidence="5">
    <location>
        <begin position="122"/>
        <end position="142"/>
    </location>
</feature>
<comment type="caution">
    <text evidence="7">The sequence shown here is derived from an EMBL/GenBank/DDBJ whole genome shotgun (WGS) entry which is preliminary data.</text>
</comment>
<accession>A0A135LJX4</accession>
<dbReference type="AlphaFoldDB" id="A0A135LJX4"/>
<feature type="domain" description="Zn(2)-C6 fungal-type" evidence="6">
    <location>
        <begin position="7"/>
        <end position="49"/>
    </location>
</feature>
<evidence type="ECO:0000256" key="3">
    <source>
        <dbReference type="ARBA" id="ARBA00023163"/>
    </source>
</evidence>
<keyword evidence="8" id="KW-1185">Reference proteome</keyword>
<evidence type="ECO:0000259" key="6">
    <source>
        <dbReference type="PROSITE" id="PS50048"/>
    </source>
</evidence>
<keyword evidence="4" id="KW-0539">Nucleus</keyword>
<evidence type="ECO:0000313" key="8">
    <source>
        <dbReference type="Proteomes" id="UP000070168"/>
    </source>
</evidence>
<dbReference type="RefSeq" id="XP_040647817.1">
    <property type="nucleotide sequence ID" value="XM_040790864.1"/>
</dbReference>
<dbReference type="CDD" id="cd00067">
    <property type="entry name" value="GAL4"/>
    <property type="match status" value="1"/>
</dbReference>
<evidence type="ECO:0000256" key="1">
    <source>
        <dbReference type="ARBA" id="ARBA00023015"/>
    </source>
</evidence>
<dbReference type="OMA" id="LMILACH"/>
<keyword evidence="2" id="KW-0238">DNA-binding</keyword>
<dbReference type="GO" id="GO:0003677">
    <property type="term" value="F:DNA binding"/>
    <property type="evidence" value="ECO:0007669"/>
    <property type="project" value="UniProtKB-KW"/>
</dbReference>
<dbReference type="GeneID" id="63706164"/>
<gene>
    <name evidence="7" type="ORF">PGRI_031510</name>
</gene>
<dbReference type="SMART" id="SM00066">
    <property type="entry name" value="GAL4"/>
    <property type="match status" value="1"/>
</dbReference>
<dbReference type="InterPro" id="IPR036864">
    <property type="entry name" value="Zn2-C6_fun-type_DNA-bd_sf"/>
</dbReference>
<organism evidence="7 8">
    <name type="scientific">Penicillium patulum</name>
    <name type="common">Penicillium griseofulvum</name>
    <dbReference type="NCBI Taxonomy" id="5078"/>
    <lineage>
        <taxon>Eukaryota</taxon>
        <taxon>Fungi</taxon>
        <taxon>Dikarya</taxon>
        <taxon>Ascomycota</taxon>
        <taxon>Pezizomycotina</taxon>
        <taxon>Eurotiomycetes</taxon>
        <taxon>Eurotiomycetidae</taxon>
        <taxon>Eurotiales</taxon>
        <taxon>Aspergillaceae</taxon>
        <taxon>Penicillium</taxon>
    </lineage>
</organism>
<name>A0A135LJX4_PENPA</name>
<keyword evidence="1" id="KW-0805">Transcription regulation</keyword>
<dbReference type="GO" id="GO:0008270">
    <property type="term" value="F:zinc ion binding"/>
    <property type="evidence" value="ECO:0007669"/>
    <property type="project" value="InterPro"/>
</dbReference>
<dbReference type="EMBL" id="LHQR01000065">
    <property type="protein sequence ID" value="KXG49281.1"/>
    <property type="molecule type" value="Genomic_DNA"/>
</dbReference>
<evidence type="ECO:0000256" key="4">
    <source>
        <dbReference type="ARBA" id="ARBA00023242"/>
    </source>
</evidence>
<evidence type="ECO:0000256" key="2">
    <source>
        <dbReference type="ARBA" id="ARBA00023125"/>
    </source>
</evidence>